<comment type="caution">
    <text evidence="1">The sequence shown here is derived from an EMBL/GenBank/DDBJ whole genome shotgun (WGS) entry which is preliminary data.</text>
</comment>
<sequence length="79" mass="8349">LAGDDEVQPCRVWACARCADDFNGRAALQGFGQRRQSAIDPAGNAAIADIGVNGVREVDGRGAFGQLHDPAFGREHVDL</sequence>
<gene>
    <name evidence="1" type="ORF">Tci_933055</name>
</gene>
<organism evidence="1">
    <name type="scientific">Tanacetum cinerariifolium</name>
    <name type="common">Dalmatian daisy</name>
    <name type="synonym">Chrysanthemum cinerariifolium</name>
    <dbReference type="NCBI Taxonomy" id="118510"/>
    <lineage>
        <taxon>Eukaryota</taxon>
        <taxon>Viridiplantae</taxon>
        <taxon>Streptophyta</taxon>
        <taxon>Embryophyta</taxon>
        <taxon>Tracheophyta</taxon>
        <taxon>Spermatophyta</taxon>
        <taxon>Magnoliopsida</taxon>
        <taxon>eudicotyledons</taxon>
        <taxon>Gunneridae</taxon>
        <taxon>Pentapetalae</taxon>
        <taxon>asterids</taxon>
        <taxon>campanulids</taxon>
        <taxon>Asterales</taxon>
        <taxon>Asteraceae</taxon>
        <taxon>Asteroideae</taxon>
        <taxon>Anthemideae</taxon>
        <taxon>Anthemidinae</taxon>
        <taxon>Tanacetum</taxon>
    </lineage>
</organism>
<feature type="non-terminal residue" evidence="1">
    <location>
        <position position="79"/>
    </location>
</feature>
<dbReference type="AlphaFoldDB" id="A0A699XT41"/>
<reference evidence="1" key="1">
    <citation type="journal article" date="2019" name="Sci. Rep.">
        <title>Draft genome of Tanacetum cinerariifolium, the natural source of mosquito coil.</title>
        <authorList>
            <person name="Yamashiro T."/>
            <person name="Shiraishi A."/>
            <person name="Satake H."/>
            <person name="Nakayama K."/>
        </authorList>
    </citation>
    <scope>NUCLEOTIDE SEQUENCE</scope>
</reference>
<dbReference type="EMBL" id="BKCJ011886518">
    <property type="protein sequence ID" value="GFD61086.1"/>
    <property type="molecule type" value="Genomic_DNA"/>
</dbReference>
<name>A0A699XT41_TANCI</name>
<evidence type="ECO:0000313" key="1">
    <source>
        <dbReference type="EMBL" id="GFD61086.1"/>
    </source>
</evidence>
<accession>A0A699XT41</accession>
<feature type="non-terminal residue" evidence="1">
    <location>
        <position position="1"/>
    </location>
</feature>
<proteinExistence type="predicted"/>
<protein>
    <submittedName>
        <fullName evidence="1">Uncharacterized protein</fullName>
    </submittedName>
</protein>